<protein>
    <submittedName>
        <fullName evidence="2">Nuclear transport factor 2 family protein</fullName>
    </submittedName>
</protein>
<feature type="domain" description="SnoaL-like" evidence="1">
    <location>
        <begin position="8"/>
        <end position="142"/>
    </location>
</feature>
<dbReference type="AlphaFoldDB" id="A0A3S3E7C8"/>
<accession>A0A3S3E7C8</accession>
<sequence>MTAWTVERLGAVEAIRDLAHLYTHLIDEARLEEVADLFAHAVYGQCDGNGTPLGPVRDSDPCGVLDACRSFIRMHGTPPRPRTKHVVTNLRVEVADDCRGATSLSYFTVLQATENLPLQPILAGRYFDAFAVVDGEWVFTQRLTCIDLVGNLGEHAQRTL</sequence>
<comment type="caution">
    <text evidence="2">The sequence shown here is derived from an EMBL/GenBank/DDBJ whole genome shotgun (WGS) entry which is preliminary data.</text>
</comment>
<reference evidence="2 3" key="1">
    <citation type="submission" date="2018-11" db="EMBL/GenBank/DDBJ databases">
        <title>Rhodococcus spongicola sp. nov. and Rhodococcus xishaensis sp. nov. from marine sponges.</title>
        <authorList>
            <person name="Li L."/>
            <person name="Lin H.W."/>
        </authorList>
    </citation>
    <scope>NUCLEOTIDE SEQUENCE [LARGE SCALE GENOMIC DNA]</scope>
    <source>
        <strain evidence="2 3">CCTCC AB2014297</strain>
    </source>
</reference>
<organism evidence="2 3">
    <name type="scientific">Prescottella agglutinans</name>
    <dbReference type="NCBI Taxonomy" id="1644129"/>
    <lineage>
        <taxon>Bacteria</taxon>
        <taxon>Bacillati</taxon>
        <taxon>Actinomycetota</taxon>
        <taxon>Actinomycetes</taxon>
        <taxon>Mycobacteriales</taxon>
        <taxon>Nocardiaceae</taxon>
        <taxon>Prescottella</taxon>
    </lineage>
</organism>
<dbReference type="CDD" id="cd00531">
    <property type="entry name" value="NTF2_like"/>
    <property type="match status" value="1"/>
</dbReference>
<dbReference type="RefSeq" id="WP_127918595.1">
    <property type="nucleotide sequence ID" value="NZ_RKLP01000015.1"/>
</dbReference>
<evidence type="ECO:0000313" key="3">
    <source>
        <dbReference type="Proteomes" id="UP000286208"/>
    </source>
</evidence>
<evidence type="ECO:0000259" key="1">
    <source>
        <dbReference type="Pfam" id="PF13577"/>
    </source>
</evidence>
<keyword evidence="3" id="KW-1185">Reference proteome</keyword>
<dbReference type="Gene3D" id="3.10.450.50">
    <property type="match status" value="1"/>
</dbReference>
<dbReference type="InterPro" id="IPR032710">
    <property type="entry name" value="NTF2-like_dom_sf"/>
</dbReference>
<dbReference type="OrthoDB" id="7605094at2"/>
<gene>
    <name evidence="2" type="ORF">EGT67_23875</name>
</gene>
<evidence type="ECO:0000313" key="2">
    <source>
        <dbReference type="EMBL" id="RVW07016.1"/>
    </source>
</evidence>
<dbReference type="Proteomes" id="UP000286208">
    <property type="component" value="Unassembled WGS sequence"/>
</dbReference>
<dbReference type="Pfam" id="PF13577">
    <property type="entry name" value="SnoaL_4"/>
    <property type="match status" value="1"/>
</dbReference>
<dbReference type="SUPFAM" id="SSF54427">
    <property type="entry name" value="NTF2-like"/>
    <property type="match status" value="1"/>
</dbReference>
<dbReference type="EMBL" id="RKLP01000015">
    <property type="protein sequence ID" value="RVW07016.1"/>
    <property type="molecule type" value="Genomic_DNA"/>
</dbReference>
<dbReference type="InterPro" id="IPR037401">
    <property type="entry name" value="SnoaL-like"/>
</dbReference>
<proteinExistence type="predicted"/>
<name>A0A3S3E7C8_9NOCA</name>